<feature type="compositionally biased region" description="Basic and acidic residues" evidence="10">
    <location>
        <begin position="17"/>
        <end position="32"/>
    </location>
</feature>
<comment type="similarity">
    <text evidence="8">Belongs to the bacterial reverse transcriptase family.</text>
</comment>
<keyword evidence="7" id="KW-0051">Antiviral defense</keyword>
<dbReference type="InterPro" id="IPR051083">
    <property type="entry name" value="GrpII_Intron_Splice-Mob/Def"/>
</dbReference>
<keyword evidence="6" id="KW-0695">RNA-directed DNA polymerase</keyword>
<evidence type="ECO:0000256" key="8">
    <source>
        <dbReference type="ARBA" id="ARBA00034120"/>
    </source>
</evidence>
<dbReference type="InterPro" id="IPR000123">
    <property type="entry name" value="Reverse_transcriptase_msDNA"/>
</dbReference>
<sequence length="455" mass="49943">MSEATGPGDPEPAQRGQHPDPTRPDTEADSRAPDPTPSDPPSPAEVVLRALLTVPWERGRIAHALAEPLGRRAEEFATRLVETWPEAPRGTHAGLVAELERMLAVRRRLVTPDPEPQWRWAVARWSTVDQLAAGLDLRPGEAEWFADPGGWLRRAPEGRLHHYRGLWRVSPSGTPRLLESPAPRLAELQRRVRRHVLDRIPVHPAAHGFVRGRSPHTLAAEHAGRRMVVRVDVEGFFTRIGPARIAGLFRTAGYPAAVADVLAGLLVTTTPRAVLHRAPGTPGDARRRLLDRLALPHLPQGAPSSPGTANVLAHGLDHRLTGLAAAVGATYGRYADDLVLSGDDLPVHGLIRRAAEIAADEGFTLRPEKTRIMPAHHRQRVTGLVVNGDRPAPSRKDYDDLRALLHNCARTGPDAQNRDAHPAFADHVLGRIAWVASGRPHRMARLRHLFDACEW</sequence>
<evidence type="ECO:0000256" key="4">
    <source>
        <dbReference type="ARBA" id="ARBA00022723"/>
    </source>
</evidence>
<evidence type="ECO:0000256" key="9">
    <source>
        <dbReference type="ARBA" id="ARBA00048173"/>
    </source>
</evidence>
<keyword evidence="5" id="KW-0460">Magnesium</keyword>
<feature type="domain" description="Reverse transcriptase" evidence="11">
    <location>
        <begin position="200"/>
        <end position="376"/>
    </location>
</feature>
<evidence type="ECO:0000256" key="2">
    <source>
        <dbReference type="ARBA" id="ARBA00022679"/>
    </source>
</evidence>
<gene>
    <name evidence="12" type="ORF">GCM10009836_71690</name>
</gene>
<evidence type="ECO:0000256" key="10">
    <source>
        <dbReference type="SAM" id="MobiDB-lite"/>
    </source>
</evidence>
<dbReference type="PRINTS" id="PR00866">
    <property type="entry name" value="RNADNAPOLMS"/>
</dbReference>
<keyword evidence="3" id="KW-0548">Nucleotidyltransferase</keyword>
<evidence type="ECO:0000313" key="12">
    <source>
        <dbReference type="EMBL" id="GAA1879986.1"/>
    </source>
</evidence>
<name>A0ABN2NRG3_9PSEU</name>
<feature type="compositionally biased region" description="Pro residues" evidence="10">
    <location>
        <begin position="34"/>
        <end position="43"/>
    </location>
</feature>
<dbReference type="InterPro" id="IPR000477">
    <property type="entry name" value="RT_dom"/>
</dbReference>
<dbReference type="PANTHER" id="PTHR34047">
    <property type="entry name" value="NUCLEAR INTRON MATURASE 1, MITOCHONDRIAL-RELATED"/>
    <property type="match status" value="1"/>
</dbReference>
<accession>A0ABN2NRG3</accession>
<comment type="caution">
    <text evidence="12">The sequence shown here is derived from an EMBL/GenBank/DDBJ whole genome shotgun (WGS) entry which is preliminary data.</text>
</comment>
<reference evidence="12 13" key="1">
    <citation type="journal article" date="2019" name="Int. J. Syst. Evol. Microbiol.">
        <title>The Global Catalogue of Microorganisms (GCM) 10K type strain sequencing project: providing services to taxonomists for standard genome sequencing and annotation.</title>
        <authorList>
            <consortium name="The Broad Institute Genomics Platform"/>
            <consortium name="The Broad Institute Genome Sequencing Center for Infectious Disease"/>
            <person name="Wu L."/>
            <person name="Ma J."/>
        </authorList>
    </citation>
    <scope>NUCLEOTIDE SEQUENCE [LARGE SCALE GENOMIC DNA]</scope>
    <source>
        <strain evidence="12 13">JCM 16009</strain>
    </source>
</reference>
<dbReference type="Pfam" id="PF00078">
    <property type="entry name" value="RVT_1"/>
    <property type="match status" value="1"/>
</dbReference>
<evidence type="ECO:0000256" key="3">
    <source>
        <dbReference type="ARBA" id="ARBA00022695"/>
    </source>
</evidence>
<dbReference type="Proteomes" id="UP001500449">
    <property type="component" value="Unassembled WGS sequence"/>
</dbReference>
<evidence type="ECO:0000256" key="1">
    <source>
        <dbReference type="ARBA" id="ARBA00012493"/>
    </source>
</evidence>
<evidence type="ECO:0000256" key="5">
    <source>
        <dbReference type="ARBA" id="ARBA00022842"/>
    </source>
</evidence>
<proteinExistence type="inferred from homology"/>
<protein>
    <recommendedName>
        <fullName evidence="1">RNA-directed DNA polymerase</fullName>
        <ecNumber evidence="1">2.7.7.49</ecNumber>
    </recommendedName>
</protein>
<organism evidence="12 13">
    <name type="scientific">Pseudonocardia ailaonensis</name>
    <dbReference type="NCBI Taxonomy" id="367279"/>
    <lineage>
        <taxon>Bacteria</taxon>
        <taxon>Bacillati</taxon>
        <taxon>Actinomycetota</taxon>
        <taxon>Actinomycetes</taxon>
        <taxon>Pseudonocardiales</taxon>
        <taxon>Pseudonocardiaceae</taxon>
        <taxon>Pseudonocardia</taxon>
    </lineage>
</organism>
<dbReference type="PANTHER" id="PTHR34047:SF7">
    <property type="entry name" value="RNA-DIRECTED DNA POLYMERASE"/>
    <property type="match status" value="1"/>
</dbReference>
<evidence type="ECO:0000256" key="7">
    <source>
        <dbReference type="ARBA" id="ARBA00023118"/>
    </source>
</evidence>
<keyword evidence="2" id="KW-0808">Transferase</keyword>
<comment type="catalytic activity">
    <reaction evidence="9">
        <text>DNA(n) + a 2'-deoxyribonucleoside 5'-triphosphate = DNA(n+1) + diphosphate</text>
        <dbReference type="Rhea" id="RHEA:22508"/>
        <dbReference type="Rhea" id="RHEA-COMP:17339"/>
        <dbReference type="Rhea" id="RHEA-COMP:17340"/>
        <dbReference type="ChEBI" id="CHEBI:33019"/>
        <dbReference type="ChEBI" id="CHEBI:61560"/>
        <dbReference type="ChEBI" id="CHEBI:173112"/>
        <dbReference type="EC" id="2.7.7.49"/>
    </reaction>
</comment>
<dbReference type="EMBL" id="BAAAQK010000029">
    <property type="protein sequence ID" value="GAA1879986.1"/>
    <property type="molecule type" value="Genomic_DNA"/>
</dbReference>
<evidence type="ECO:0000259" key="11">
    <source>
        <dbReference type="Pfam" id="PF00078"/>
    </source>
</evidence>
<keyword evidence="13" id="KW-1185">Reference proteome</keyword>
<evidence type="ECO:0000313" key="13">
    <source>
        <dbReference type="Proteomes" id="UP001500449"/>
    </source>
</evidence>
<evidence type="ECO:0000256" key="6">
    <source>
        <dbReference type="ARBA" id="ARBA00022918"/>
    </source>
</evidence>
<dbReference type="InterPro" id="IPR043502">
    <property type="entry name" value="DNA/RNA_pol_sf"/>
</dbReference>
<keyword evidence="4" id="KW-0479">Metal-binding</keyword>
<dbReference type="RefSeq" id="WP_344427897.1">
    <property type="nucleotide sequence ID" value="NZ_BAAAQK010000029.1"/>
</dbReference>
<dbReference type="CDD" id="cd03487">
    <property type="entry name" value="RT_Bac_retron_II"/>
    <property type="match status" value="1"/>
</dbReference>
<dbReference type="EC" id="2.7.7.49" evidence="1"/>
<feature type="region of interest" description="Disordered" evidence="10">
    <location>
        <begin position="1"/>
        <end position="44"/>
    </location>
</feature>
<dbReference type="SUPFAM" id="SSF56672">
    <property type="entry name" value="DNA/RNA polymerases"/>
    <property type="match status" value="1"/>
</dbReference>